<dbReference type="EMBL" id="JAXCEH010000002">
    <property type="protein sequence ID" value="MFA1553032.1"/>
    <property type="molecule type" value="Genomic_DNA"/>
</dbReference>
<sequence>MSAQPVEPFLPGQVQPVPRTIAGISEWLPDAKRAEFLWEVMGATFGPELTNLLAGWHAEAMFGQLPDREERRAKAIKEMESGRKISLDELRNGRRLRDDDAE</sequence>
<reference evidence="1 2" key="1">
    <citation type="submission" date="2023-11" db="EMBL/GenBank/DDBJ databases">
        <title>Actinomadura monticuli sp. nov., isolated from volcanic ash.</title>
        <authorList>
            <person name="Lee S.D."/>
            <person name="Yang H."/>
            <person name="Kim I.S."/>
        </authorList>
    </citation>
    <scope>NUCLEOTIDE SEQUENCE [LARGE SCALE GENOMIC DNA]</scope>
    <source>
        <strain evidence="1 2">DSM 45346</strain>
    </source>
</reference>
<keyword evidence="2" id="KW-1185">Reference proteome</keyword>
<dbReference type="RefSeq" id="WP_371939357.1">
    <property type="nucleotide sequence ID" value="NZ_JAXCEH010000002.1"/>
</dbReference>
<evidence type="ECO:0000313" key="1">
    <source>
        <dbReference type="EMBL" id="MFA1553032.1"/>
    </source>
</evidence>
<name>A0ABV4QUR2_9ACTN</name>
<proteinExistence type="predicted"/>
<organism evidence="1 2">
    <name type="scientific">Actinomadura chokoriensis</name>
    <dbReference type="NCBI Taxonomy" id="454156"/>
    <lineage>
        <taxon>Bacteria</taxon>
        <taxon>Bacillati</taxon>
        <taxon>Actinomycetota</taxon>
        <taxon>Actinomycetes</taxon>
        <taxon>Streptosporangiales</taxon>
        <taxon>Thermomonosporaceae</taxon>
        <taxon>Actinomadura</taxon>
    </lineage>
</organism>
<dbReference type="Proteomes" id="UP001569904">
    <property type="component" value="Unassembled WGS sequence"/>
</dbReference>
<gene>
    <name evidence="1" type="ORF">SM436_04925</name>
</gene>
<comment type="caution">
    <text evidence="1">The sequence shown here is derived from an EMBL/GenBank/DDBJ whole genome shotgun (WGS) entry which is preliminary data.</text>
</comment>
<evidence type="ECO:0000313" key="2">
    <source>
        <dbReference type="Proteomes" id="UP001569904"/>
    </source>
</evidence>
<protein>
    <submittedName>
        <fullName evidence="1">Uncharacterized protein</fullName>
    </submittedName>
</protein>
<accession>A0ABV4QUR2</accession>